<proteinExistence type="predicted"/>
<reference evidence="1" key="1">
    <citation type="journal article" date="2019" name="Sci. Rep.">
        <title>Draft genome of Tanacetum cinerariifolium, the natural source of mosquito coil.</title>
        <authorList>
            <person name="Yamashiro T."/>
            <person name="Shiraishi A."/>
            <person name="Satake H."/>
            <person name="Nakayama K."/>
        </authorList>
    </citation>
    <scope>NUCLEOTIDE SEQUENCE</scope>
</reference>
<dbReference type="AlphaFoldDB" id="A0A699QHZ7"/>
<protein>
    <submittedName>
        <fullName evidence="1">Uncharacterized protein</fullName>
    </submittedName>
</protein>
<name>A0A699QHZ7_TANCI</name>
<accession>A0A699QHZ7</accession>
<evidence type="ECO:0000313" key="1">
    <source>
        <dbReference type="EMBL" id="GFC62354.1"/>
    </source>
</evidence>
<comment type="caution">
    <text evidence="1">The sequence shown here is derived from an EMBL/GenBank/DDBJ whole genome shotgun (WGS) entry which is preliminary data.</text>
</comment>
<organism evidence="1">
    <name type="scientific">Tanacetum cinerariifolium</name>
    <name type="common">Dalmatian daisy</name>
    <name type="synonym">Chrysanthemum cinerariifolium</name>
    <dbReference type="NCBI Taxonomy" id="118510"/>
    <lineage>
        <taxon>Eukaryota</taxon>
        <taxon>Viridiplantae</taxon>
        <taxon>Streptophyta</taxon>
        <taxon>Embryophyta</taxon>
        <taxon>Tracheophyta</taxon>
        <taxon>Spermatophyta</taxon>
        <taxon>Magnoliopsida</taxon>
        <taxon>eudicotyledons</taxon>
        <taxon>Gunneridae</taxon>
        <taxon>Pentapetalae</taxon>
        <taxon>asterids</taxon>
        <taxon>campanulids</taxon>
        <taxon>Asterales</taxon>
        <taxon>Asteraceae</taxon>
        <taxon>Asteroideae</taxon>
        <taxon>Anthemideae</taxon>
        <taxon>Anthemidinae</taxon>
        <taxon>Tanacetum</taxon>
    </lineage>
</organism>
<sequence>MSTNDKFRLRYGDYRYGSILSYKNEVLQSVFINKASDLEDTPVNDRYADGMHAVPYPIARNYMPSGKFIYGLKQTSADESYSKPSEYAFCESDSSVETPTSMPELVENASKVIYEPKVWIDAPIIRSMSQIVIMIRCLMYKRTKKNLVLLSM</sequence>
<dbReference type="EMBL" id="BKCJ010993566">
    <property type="protein sequence ID" value="GFC62354.1"/>
    <property type="molecule type" value="Genomic_DNA"/>
</dbReference>
<gene>
    <name evidence="1" type="ORF">Tci_834324</name>
</gene>